<dbReference type="Proteomes" id="UP001274830">
    <property type="component" value="Unassembled WGS sequence"/>
</dbReference>
<dbReference type="InterPro" id="IPR001398">
    <property type="entry name" value="Macrophage_inhib_fac"/>
</dbReference>
<evidence type="ECO:0000256" key="4">
    <source>
        <dbReference type="ARBA" id="ARBA00022525"/>
    </source>
</evidence>
<organism evidence="14 15">
    <name type="scientific">Recurvomyces mirabilis</name>
    <dbReference type="NCBI Taxonomy" id="574656"/>
    <lineage>
        <taxon>Eukaryota</taxon>
        <taxon>Fungi</taxon>
        <taxon>Dikarya</taxon>
        <taxon>Ascomycota</taxon>
        <taxon>Pezizomycotina</taxon>
        <taxon>Dothideomycetes</taxon>
        <taxon>Dothideomycetidae</taxon>
        <taxon>Mycosphaerellales</taxon>
        <taxon>Teratosphaeriaceae</taxon>
        <taxon>Recurvomyces</taxon>
    </lineage>
</organism>
<keyword evidence="3" id="KW-0202">Cytokine</keyword>
<dbReference type="SUPFAM" id="SSF55331">
    <property type="entry name" value="Tautomerase/MIF"/>
    <property type="match status" value="1"/>
</dbReference>
<evidence type="ECO:0000256" key="8">
    <source>
        <dbReference type="ARBA" id="ARBA00038932"/>
    </source>
</evidence>
<dbReference type="Pfam" id="PF01187">
    <property type="entry name" value="MIF"/>
    <property type="match status" value="1"/>
</dbReference>
<dbReference type="Gene3D" id="3.30.429.10">
    <property type="entry name" value="Macrophage Migration Inhibitory Factor"/>
    <property type="match status" value="1"/>
</dbReference>
<proteinExistence type="inferred from homology"/>
<evidence type="ECO:0000256" key="2">
    <source>
        <dbReference type="ARBA" id="ARBA00005851"/>
    </source>
</evidence>
<comment type="similarity">
    <text evidence="2">Belongs to the MIF family.</text>
</comment>
<comment type="catalytic activity">
    <reaction evidence="6">
        <text>3-phenylpyruvate = enol-phenylpyruvate</text>
        <dbReference type="Rhea" id="RHEA:17097"/>
        <dbReference type="ChEBI" id="CHEBI:16815"/>
        <dbReference type="ChEBI" id="CHEBI:18005"/>
        <dbReference type="EC" id="5.3.2.1"/>
    </reaction>
</comment>
<dbReference type="GO" id="GO:0050178">
    <property type="term" value="F:phenylpyruvate tautomerase activity"/>
    <property type="evidence" value="ECO:0007669"/>
    <property type="project" value="UniProtKB-EC"/>
</dbReference>
<accession>A0AAE0WFH2</accession>
<dbReference type="PANTHER" id="PTHR11954:SF6">
    <property type="entry name" value="MACROPHAGE MIGRATION INHIBITORY FACTOR"/>
    <property type="match status" value="1"/>
</dbReference>
<dbReference type="GO" id="GO:0005576">
    <property type="term" value="C:extracellular region"/>
    <property type="evidence" value="ECO:0007669"/>
    <property type="project" value="UniProtKB-SubCell"/>
</dbReference>
<feature type="compositionally biased region" description="Basic residues" evidence="13">
    <location>
        <begin position="493"/>
        <end position="505"/>
    </location>
</feature>
<feature type="compositionally biased region" description="Polar residues" evidence="13">
    <location>
        <begin position="257"/>
        <end position="267"/>
    </location>
</feature>
<keyword evidence="15" id="KW-1185">Reference proteome</keyword>
<gene>
    <name evidence="14" type="ORF">LTR78_009102</name>
</gene>
<evidence type="ECO:0000256" key="6">
    <source>
        <dbReference type="ARBA" id="ARBA00036735"/>
    </source>
</evidence>
<dbReference type="AlphaFoldDB" id="A0AAE0WFH2"/>
<feature type="region of interest" description="Disordered" evidence="13">
    <location>
        <begin position="218"/>
        <end position="505"/>
    </location>
</feature>
<reference evidence="14" key="1">
    <citation type="submission" date="2023-07" db="EMBL/GenBank/DDBJ databases">
        <title>Black Yeasts Isolated from many extreme environments.</title>
        <authorList>
            <person name="Coleine C."/>
            <person name="Stajich J.E."/>
            <person name="Selbmann L."/>
        </authorList>
    </citation>
    <scope>NUCLEOTIDE SEQUENCE</scope>
    <source>
        <strain evidence="14">CCFEE 5485</strain>
    </source>
</reference>
<comment type="catalytic activity">
    <reaction evidence="7">
        <text>L-dopachrome = 5,6-dihydroxyindole-2-carboxylate</text>
        <dbReference type="Rhea" id="RHEA:13041"/>
        <dbReference type="ChEBI" id="CHEBI:16875"/>
        <dbReference type="ChEBI" id="CHEBI:57509"/>
        <dbReference type="EC" id="5.3.3.12"/>
    </reaction>
</comment>
<evidence type="ECO:0000256" key="12">
    <source>
        <dbReference type="ARBA" id="ARBA00042730"/>
    </source>
</evidence>
<evidence type="ECO:0000256" key="3">
    <source>
        <dbReference type="ARBA" id="ARBA00022514"/>
    </source>
</evidence>
<evidence type="ECO:0000313" key="15">
    <source>
        <dbReference type="Proteomes" id="UP001274830"/>
    </source>
</evidence>
<dbReference type="EC" id="5.3.2.1" evidence="9"/>
<evidence type="ECO:0000256" key="9">
    <source>
        <dbReference type="ARBA" id="ARBA00039086"/>
    </source>
</evidence>
<name>A0AAE0WFH2_9PEZI</name>
<sequence length="505" mass="55354">MTTTVVTREKRDSRADLPSANAWKRASITTNEPYTDLFSKGAISEIMAVAARPSRDRTSMGQYEASKHKSIHQDGQFRYKEGAEAGNNRERMQKESPVIAELRTNVIIKDEFTLVTDLSYHLAQRYLKPDSSIMIKVDHSACLALGGTFDPCYILTITTLPSEMGPTLNKRNASLIQAFMADILSVSPDRGIVKFQPIEEANYAMNGTTMLGQLEKLERKQEEAEPGAARRSSRKSITSPYTRVHSAKADNDAKTLSALNGTPNGSTPIEKKRRSNSATPPTGTSTPMVFELSGTDTERPSTSHGESFTAANGLRMNGISTEDLSASKPFGERPRTIAGQSPHGSSRDLSRTEPMPNSKRQSSYQTQSKRNSMIPEEPKKTNVPISPRPKSEHRPSTGPILKTDISRPTPITSAKPNDTYLDGVSTLGKSTASAPNKIDPKIDARAAEKNRDVDTKDTAANTAKRRSVVTATPKMPAPPPIPEDKRRLDPKVGKRKSFLSAFRRS</sequence>
<dbReference type="EC" id="5.3.3.12" evidence="8"/>
<evidence type="ECO:0000256" key="11">
    <source>
        <dbReference type="ARBA" id="ARBA00041912"/>
    </source>
</evidence>
<evidence type="ECO:0000256" key="7">
    <source>
        <dbReference type="ARBA" id="ARBA00036823"/>
    </source>
</evidence>
<evidence type="ECO:0000256" key="10">
    <source>
        <dbReference type="ARBA" id="ARBA00041631"/>
    </source>
</evidence>
<comment type="subcellular location">
    <subcellularLocation>
        <location evidence="1">Secreted</location>
    </subcellularLocation>
</comment>
<dbReference type="GO" id="GO:0004167">
    <property type="term" value="F:dopachrome isomerase activity"/>
    <property type="evidence" value="ECO:0007669"/>
    <property type="project" value="UniProtKB-EC"/>
</dbReference>
<evidence type="ECO:0000256" key="13">
    <source>
        <dbReference type="SAM" id="MobiDB-lite"/>
    </source>
</evidence>
<feature type="compositionally biased region" description="Basic and acidic residues" evidence="13">
    <location>
        <begin position="482"/>
        <end position="492"/>
    </location>
</feature>
<feature type="compositionally biased region" description="Basic and acidic residues" evidence="13">
    <location>
        <begin position="438"/>
        <end position="457"/>
    </location>
</feature>
<feature type="compositionally biased region" description="Polar residues" evidence="13">
    <location>
        <begin position="276"/>
        <end position="287"/>
    </location>
</feature>
<keyword evidence="5" id="KW-0413">Isomerase</keyword>
<evidence type="ECO:0000313" key="14">
    <source>
        <dbReference type="EMBL" id="KAK3670986.1"/>
    </source>
</evidence>
<evidence type="ECO:0000256" key="1">
    <source>
        <dbReference type="ARBA" id="ARBA00004613"/>
    </source>
</evidence>
<keyword evidence="4" id="KW-0964">Secreted</keyword>
<dbReference type="EMBL" id="JAUTXT010000048">
    <property type="protein sequence ID" value="KAK3670986.1"/>
    <property type="molecule type" value="Genomic_DNA"/>
</dbReference>
<comment type="caution">
    <text evidence="14">The sequence shown here is derived from an EMBL/GenBank/DDBJ whole genome shotgun (WGS) entry which is preliminary data.</text>
</comment>
<evidence type="ECO:0000256" key="5">
    <source>
        <dbReference type="ARBA" id="ARBA00023235"/>
    </source>
</evidence>
<dbReference type="InterPro" id="IPR014347">
    <property type="entry name" value="Tautomerase/MIF_sf"/>
</dbReference>
<protein>
    <recommendedName>
        <fullName evidence="12">L-dopachrome isomerase</fullName>
        <ecNumber evidence="9">5.3.2.1</ecNumber>
        <ecNumber evidence="8">5.3.3.12</ecNumber>
    </recommendedName>
    <alternativeName>
        <fullName evidence="10">L-dopachrome tautomerase</fullName>
    </alternativeName>
    <alternativeName>
        <fullName evidence="11">Phenylpyruvate tautomerase</fullName>
    </alternativeName>
</protein>
<dbReference type="PANTHER" id="PTHR11954">
    <property type="entry name" value="D-DOPACHROME DECARBOXYLASE"/>
    <property type="match status" value="1"/>
</dbReference>
<feature type="compositionally biased region" description="Polar residues" evidence="13">
    <location>
        <begin position="358"/>
        <end position="371"/>
    </location>
</feature>